<keyword evidence="1" id="KW-0472">Membrane</keyword>
<feature type="transmembrane region" description="Helical" evidence="1">
    <location>
        <begin position="12"/>
        <end position="33"/>
    </location>
</feature>
<organism evidence="2 3">
    <name type="scientific">Anopheles quadriannulatus</name>
    <name type="common">Mosquito</name>
    <dbReference type="NCBI Taxonomy" id="34691"/>
    <lineage>
        <taxon>Eukaryota</taxon>
        <taxon>Metazoa</taxon>
        <taxon>Ecdysozoa</taxon>
        <taxon>Arthropoda</taxon>
        <taxon>Hexapoda</taxon>
        <taxon>Insecta</taxon>
        <taxon>Pterygota</taxon>
        <taxon>Neoptera</taxon>
        <taxon>Endopterygota</taxon>
        <taxon>Diptera</taxon>
        <taxon>Nematocera</taxon>
        <taxon>Culicoidea</taxon>
        <taxon>Culicidae</taxon>
        <taxon>Anophelinae</taxon>
        <taxon>Anopheles</taxon>
    </lineage>
</organism>
<reference evidence="2" key="1">
    <citation type="submission" date="2020-05" db="UniProtKB">
        <authorList>
            <consortium name="EnsemblMetazoa"/>
        </authorList>
    </citation>
    <scope>IDENTIFICATION</scope>
    <source>
        <strain evidence="2">SANGQUA</strain>
    </source>
</reference>
<proteinExistence type="predicted"/>
<keyword evidence="3" id="KW-1185">Reference proteome</keyword>
<name>A0A182XQK4_ANOQN</name>
<evidence type="ECO:0000313" key="3">
    <source>
        <dbReference type="Proteomes" id="UP000076407"/>
    </source>
</evidence>
<dbReference type="VEuPathDB" id="VectorBase:AQUA014141"/>
<dbReference type="AlphaFoldDB" id="A0A182XQK4"/>
<accession>A0A182XQK4</accession>
<evidence type="ECO:0000313" key="2">
    <source>
        <dbReference type="EnsemblMetazoa" id="AQUA014141-PA"/>
    </source>
</evidence>
<keyword evidence="1" id="KW-1133">Transmembrane helix</keyword>
<dbReference type="EnsemblMetazoa" id="AQUA014141-RA">
    <property type="protein sequence ID" value="AQUA014141-PA"/>
    <property type="gene ID" value="AQUA014141"/>
</dbReference>
<keyword evidence="1" id="KW-0812">Transmembrane</keyword>
<evidence type="ECO:0000256" key="1">
    <source>
        <dbReference type="SAM" id="Phobius"/>
    </source>
</evidence>
<sequence>MIRGAKDKRGKQIINIMSMPMLVATDVIIVPVVRGV</sequence>
<dbReference type="Proteomes" id="UP000076407">
    <property type="component" value="Unassembled WGS sequence"/>
</dbReference>
<protein>
    <submittedName>
        <fullName evidence="2">Uncharacterized protein</fullName>
    </submittedName>
</protein>